<name>A0A8J3IU93_9CHLR</name>
<dbReference type="Proteomes" id="UP000597444">
    <property type="component" value="Unassembled WGS sequence"/>
</dbReference>
<proteinExistence type="predicted"/>
<accession>A0A8J3IU93</accession>
<dbReference type="EMBL" id="BNJK01000003">
    <property type="protein sequence ID" value="GHP00714.1"/>
    <property type="molecule type" value="Genomic_DNA"/>
</dbReference>
<sequence length="197" mass="22275">MFSHTLLALLANLRWPELSSLSNEELNDLFAQVWSTLRQHLPTPEDRLQILEAATDVVLFSAFLQEREPAVAHYAAALKSLHIYGLERISLETAAYGKVLAQVRQADTRETITSLLQRLPEVLERRRTLGRPAKGSNKQSMQIRKRHLDLNASLVERVEAAFKKEEKEQLEENAASGNFTIATEEGLFLWLLIGTDA</sequence>
<organism evidence="1 2">
    <name type="scientific">Reticulibacter mediterranei</name>
    <dbReference type="NCBI Taxonomy" id="2778369"/>
    <lineage>
        <taxon>Bacteria</taxon>
        <taxon>Bacillati</taxon>
        <taxon>Chloroflexota</taxon>
        <taxon>Ktedonobacteria</taxon>
        <taxon>Ktedonobacterales</taxon>
        <taxon>Reticulibacteraceae</taxon>
        <taxon>Reticulibacter</taxon>
    </lineage>
</organism>
<protein>
    <submittedName>
        <fullName evidence="1">Uncharacterized protein</fullName>
    </submittedName>
</protein>
<dbReference type="AlphaFoldDB" id="A0A8J3IU93"/>
<evidence type="ECO:0000313" key="2">
    <source>
        <dbReference type="Proteomes" id="UP000597444"/>
    </source>
</evidence>
<comment type="caution">
    <text evidence="1">The sequence shown here is derived from an EMBL/GenBank/DDBJ whole genome shotgun (WGS) entry which is preliminary data.</text>
</comment>
<reference evidence="1" key="1">
    <citation type="submission" date="2020-10" db="EMBL/GenBank/DDBJ databases">
        <title>Taxonomic study of unclassified bacteria belonging to the class Ktedonobacteria.</title>
        <authorList>
            <person name="Yabe S."/>
            <person name="Wang C.M."/>
            <person name="Zheng Y."/>
            <person name="Sakai Y."/>
            <person name="Cavaletti L."/>
            <person name="Monciardini P."/>
            <person name="Donadio S."/>
        </authorList>
    </citation>
    <scope>NUCLEOTIDE SEQUENCE</scope>
    <source>
        <strain evidence="1">ID150040</strain>
    </source>
</reference>
<dbReference type="RefSeq" id="WP_220211302.1">
    <property type="nucleotide sequence ID" value="NZ_BNJK01000003.1"/>
</dbReference>
<evidence type="ECO:0000313" key="1">
    <source>
        <dbReference type="EMBL" id="GHP00714.1"/>
    </source>
</evidence>
<gene>
    <name evidence="1" type="ORF">KSF_107610</name>
</gene>
<keyword evidence="2" id="KW-1185">Reference proteome</keyword>